<evidence type="ECO:0000256" key="1">
    <source>
        <dbReference type="ARBA" id="ARBA00004167"/>
    </source>
</evidence>
<keyword evidence="2" id="KW-0175">Coiled coil</keyword>
<dbReference type="AlphaFoldDB" id="A0A8J7QQJ7"/>
<dbReference type="InterPro" id="IPR036013">
    <property type="entry name" value="Band_7/SPFH_dom_sf"/>
</dbReference>
<dbReference type="GO" id="GO:0016020">
    <property type="term" value="C:membrane"/>
    <property type="evidence" value="ECO:0007669"/>
    <property type="project" value="UniProtKB-SubCell"/>
</dbReference>
<proteinExistence type="predicted"/>
<keyword evidence="6" id="KW-1185">Reference proteome</keyword>
<organism evidence="5 6">
    <name type="scientific">Acanthopleuribacter pedis</name>
    <dbReference type="NCBI Taxonomy" id="442870"/>
    <lineage>
        <taxon>Bacteria</taxon>
        <taxon>Pseudomonadati</taxon>
        <taxon>Acidobacteriota</taxon>
        <taxon>Holophagae</taxon>
        <taxon>Acanthopleuribacterales</taxon>
        <taxon>Acanthopleuribacteraceae</taxon>
        <taxon>Acanthopleuribacter</taxon>
    </lineage>
</organism>
<evidence type="ECO:0000256" key="2">
    <source>
        <dbReference type="SAM" id="Coils"/>
    </source>
</evidence>
<dbReference type="InterPro" id="IPR001107">
    <property type="entry name" value="Band_7"/>
</dbReference>
<reference evidence="5" key="1">
    <citation type="submission" date="2021-03" db="EMBL/GenBank/DDBJ databases">
        <authorList>
            <person name="Wang G."/>
        </authorList>
    </citation>
    <scope>NUCLEOTIDE SEQUENCE</scope>
    <source>
        <strain evidence="5">KCTC 12899</strain>
    </source>
</reference>
<evidence type="ECO:0000313" key="6">
    <source>
        <dbReference type="Proteomes" id="UP000664417"/>
    </source>
</evidence>
<dbReference type="Pfam" id="PF01145">
    <property type="entry name" value="Band_7"/>
    <property type="match status" value="1"/>
</dbReference>
<feature type="domain" description="Band 7" evidence="4">
    <location>
        <begin position="81"/>
        <end position="214"/>
    </location>
</feature>
<name>A0A8J7QQJ7_9BACT</name>
<comment type="caution">
    <text evidence="5">The sequence shown here is derived from an EMBL/GenBank/DDBJ whole genome shotgun (WGS) entry which is preliminary data.</text>
</comment>
<dbReference type="RefSeq" id="WP_207862318.1">
    <property type="nucleotide sequence ID" value="NZ_JAFREP010000034.1"/>
</dbReference>
<sequence>MKQRVWLLSCAFFVMLTAIGCGHPVQVPPAHVGKLKTPGGLQDDLIRPSKFRLNFLCVTCDDLVIAESSDYGAREGMKIFMPSDKLNLDVEVRGTFSISDDPENMKKIFDRVPAEATDDHRVTMISLAKVYQIYAQPILRETVRSIMTRYTIEEIMSNREKISEELTAAVKGKLDNTPITVIYFGLADIQPPKVIVAAQEAAKEREIAIQKAEADKLVKLKEAEAALEVAVKQQQVDLKEAETQVLVNKKLAEGVTQAFVAQRSLKVLDRMAANPNTVFFMPMEAMSNPAMILGPVQKGLKDRK</sequence>
<comment type="subcellular location">
    <subcellularLocation>
        <location evidence="1">Membrane</location>
        <topology evidence="1">Single-pass membrane protein</topology>
    </subcellularLocation>
</comment>
<feature type="signal peptide" evidence="3">
    <location>
        <begin position="1"/>
        <end position="20"/>
    </location>
</feature>
<feature type="chain" id="PRO_5035229942" description="Band 7 domain-containing protein" evidence="3">
    <location>
        <begin position="21"/>
        <end position="304"/>
    </location>
</feature>
<dbReference type="PROSITE" id="PS51257">
    <property type="entry name" value="PROKAR_LIPOPROTEIN"/>
    <property type="match status" value="1"/>
</dbReference>
<accession>A0A8J7QQJ7</accession>
<evidence type="ECO:0000313" key="5">
    <source>
        <dbReference type="EMBL" id="MBO1322345.1"/>
    </source>
</evidence>
<evidence type="ECO:0000256" key="3">
    <source>
        <dbReference type="SAM" id="SignalP"/>
    </source>
</evidence>
<feature type="coiled-coil region" evidence="2">
    <location>
        <begin position="195"/>
        <end position="244"/>
    </location>
</feature>
<evidence type="ECO:0000259" key="4">
    <source>
        <dbReference type="Pfam" id="PF01145"/>
    </source>
</evidence>
<dbReference type="Gene3D" id="3.30.479.30">
    <property type="entry name" value="Band 7 domain"/>
    <property type="match status" value="1"/>
</dbReference>
<dbReference type="Proteomes" id="UP000664417">
    <property type="component" value="Unassembled WGS sequence"/>
</dbReference>
<keyword evidence="3" id="KW-0732">Signal</keyword>
<gene>
    <name evidence="5" type="ORF">J3U88_27985</name>
</gene>
<protein>
    <recommendedName>
        <fullName evidence="4">Band 7 domain-containing protein</fullName>
    </recommendedName>
</protein>
<dbReference type="SUPFAM" id="SSF117892">
    <property type="entry name" value="Band 7/SPFH domain"/>
    <property type="match status" value="1"/>
</dbReference>
<dbReference type="EMBL" id="JAFREP010000034">
    <property type="protein sequence ID" value="MBO1322345.1"/>
    <property type="molecule type" value="Genomic_DNA"/>
</dbReference>